<evidence type="ECO:0000313" key="2">
    <source>
        <dbReference type="Proteomes" id="UP001473302"/>
    </source>
</evidence>
<sequence>MSPISASRIFTLFSKKVLHRPTSVALLSDEDEDIESISTISTKSDIFPWYYCQDCKIAFASQSRHHWHTDLCKSKQEKQYL</sequence>
<accession>A0ABP9YJ39</accession>
<evidence type="ECO:0008006" key="3">
    <source>
        <dbReference type="Google" id="ProtNLM"/>
    </source>
</evidence>
<comment type="caution">
    <text evidence="1">The sequence shown here is derived from an EMBL/GenBank/DDBJ whole genome shotgun (WGS) entry which is preliminary data.</text>
</comment>
<organism evidence="1 2">
    <name type="scientific">Mucor flavus</name>
    <dbReference type="NCBI Taxonomy" id="439312"/>
    <lineage>
        <taxon>Eukaryota</taxon>
        <taxon>Fungi</taxon>
        <taxon>Fungi incertae sedis</taxon>
        <taxon>Mucoromycota</taxon>
        <taxon>Mucoromycotina</taxon>
        <taxon>Mucoromycetes</taxon>
        <taxon>Mucorales</taxon>
        <taxon>Mucorineae</taxon>
        <taxon>Mucoraceae</taxon>
        <taxon>Mucor</taxon>
    </lineage>
</organism>
<protein>
    <recommendedName>
        <fullName evidence="3">C2H2-type domain-containing protein</fullName>
    </recommendedName>
</protein>
<proteinExistence type="predicted"/>
<gene>
    <name evidence="1" type="ORF">MFLAVUS_000224</name>
</gene>
<reference evidence="1 2" key="1">
    <citation type="submission" date="2024-04" db="EMBL/GenBank/DDBJ databases">
        <title>genome sequences of Mucor flavus KT1a and Helicostylum pulchrum KT1b strains isolated from the surface of a dry-aged beef.</title>
        <authorList>
            <person name="Toyotome T."/>
            <person name="Hosono M."/>
            <person name="Torimaru M."/>
            <person name="Fukuda K."/>
            <person name="Mikami N."/>
        </authorList>
    </citation>
    <scope>NUCLEOTIDE SEQUENCE [LARGE SCALE GENOMIC DNA]</scope>
    <source>
        <strain evidence="1 2">KT1a</strain>
    </source>
</reference>
<dbReference type="EMBL" id="BAABUK010000002">
    <property type="protein sequence ID" value="GAA5806876.1"/>
    <property type="molecule type" value="Genomic_DNA"/>
</dbReference>
<evidence type="ECO:0000313" key="1">
    <source>
        <dbReference type="EMBL" id="GAA5806876.1"/>
    </source>
</evidence>
<dbReference type="Proteomes" id="UP001473302">
    <property type="component" value="Unassembled WGS sequence"/>
</dbReference>
<keyword evidence="2" id="KW-1185">Reference proteome</keyword>
<name>A0ABP9YJ39_9FUNG</name>